<reference evidence="15 17" key="2">
    <citation type="submission" date="2020-02" db="EMBL/GenBank/DDBJ databases">
        <title>Genome sequence of Parvularcula flava strain NH6-79.</title>
        <authorList>
            <person name="Abdul Karim M.H."/>
            <person name="Lam M.Q."/>
            <person name="Chen S.J."/>
            <person name="Yahya A."/>
            <person name="Shahir S."/>
            <person name="Shamsir M.S."/>
            <person name="Chong C.S."/>
        </authorList>
    </citation>
    <scope>NUCLEOTIDE SEQUENCE [LARGE SCALE GENOMIC DNA]</scope>
    <source>
        <strain evidence="15 17">NH6-79</strain>
    </source>
</reference>
<dbReference type="PROSITE" id="PS52016">
    <property type="entry name" value="TONB_DEPENDENT_REC_3"/>
    <property type="match status" value="1"/>
</dbReference>
<dbReference type="EMBL" id="VCJR02000003">
    <property type="protein sequence ID" value="NHK28928.1"/>
    <property type="molecule type" value="Genomic_DNA"/>
</dbReference>
<feature type="compositionally biased region" description="Acidic residues" evidence="10">
    <location>
        <begin position="29"/>
        <end position="38"/>
    </location>
</feature>
<evidence type="ECO:0000256" key="9">
    <source>
        <dbReference type="RuleBase" id="RU003357"/>
    </source>
</evidence>
<dbReference type="EMBL" id="BMGZ01000003">
    <property type="protein sequence ID" value="GGI00830.1"/>
    <property type="molecule type" value="Genomic_DNA"/>
</dbReference>
<comment type="similarity">
    <text evidence="8 9">Belongs to the TonB-dependent receptor family.</text>
</comment>
<keyword evidence="6 8" id="KW-0472">Membrane</keyword>
<dbReference type="GO" id="GO:0009279">
    <property type="term" value="C:cell outer membrane"/>
    <property type="evidence" value="ECO:0007669"/>
    <property type="project" value="UniProtKB-SubCell"/>
</dbReference>
<feature type="domain" description="TonB-dependent receptor plug" evidence="13">
    <location>
        <begin position="57"/>
        <end position="169"/>
    </location>
</feature>
<reference evidence="14" key="3">
    <citation type="submission" date="2020-09" db="EMBL/GenBank/DDBJ databases">
        <authorList>
            <person name="Sun Q."/>
            <person name="Zhou Y."/>
        </authorList>
    </citation>
    <scope>NUCLEOTIDE SEQUENCE</scope>
    <source>
        <strain evidence="14">CGMCC 1.14984</strain>
    </source>
</reference>
<evidence type="ECO:0000313" key="17">
    <source>
        <dbReference type="Proteomes" id="UP000818603"/>
    </source>
</evidence>
<dbReference type="InterPro" id="IPR036942">
    <property type="entry name" value="Beta-barrel_TonB_sf"/>
</dbReference>
<feature type="signal peptide" evidence="11">
    <location>
        <begin position="1"/>
        <end position="28"/>
    </location>
</feature>
<dbReference type="Proteomes" id="UP000621856">
    <property type="component" value="Unassembled WGS sequence"/>
</dbReference>
<dbReference type="Proteomes" id="UP000818603">
    <property type="component" value="Unassembled WGS sequence"/>
</dbReference>
<evidence type="ECO:0000313" key="15">
    <source>
        <dbReference type="EMBL" id="NHK28928.1"/>
    </source>
</evidence>
<accession>A0A8J3A952</accession>
<evidence type="ECO:0000256" key="8">
    <source>
        <dbReference type="PROSITE-ProRule" id="PRU01360"/>
    </source>
</evidence>
<comment type="caution">
    <text evidence="14">The sequence shown here is derived from an EMBL/GenBank/DDBJ whole genome shotgun (WGS) entry which is preliminary data.</text>
</comment>
<dbReference type="InterPro" id="IPR037066">
    <property type="entry name" value="Plug_dom_sf"/>
</dbReference>
<name>A0A8J3A952_9PROT</name>
<dbReference type="Pfam" id="PF00593">
    <property type="entry name" value="TonB_dep_Rec_b-barrel"/>
    <property type="match status" value="1"/>
</dbReference>
<dbReference type="InterPro" id="IPR039426">
    <property type="entry name" value="TonB-dep_rcpt-like"/>
</dbReference>
<comment type="subcellular location">
    <subcellularLocation>
        <location evidence="1 8">Cell outer membrane</location>
        <topology evidence="1 8">Multi-pass membrane protein</topology>
    </subcellularLocation>
</comment>
<organism evidence="14 16">
    <name type="scientific">Aquisalinus luteolus</name>
    <dbReference type="NCBI Taxonomy" id="1566827"/>
    <lineage>
        <taxon>Bacteria</taxon>
        <taxon>Pseudomonadati</taxon>
        <taxon>Pseudomonadota</taxon>
        <taxon>Alphaproteobacteria</taxon>
        <taxon>Parvularculales</taxon>
        <taxon>Parvularculaceae</taxon>
        <taxon>Aquisalinus</taxon>
    </lineage>
</organism>
<evidence type="ECO:0000313" key="16">
    <source>
        <dbReference type="Proteomes" id="UP000621856"/>
    </source>
</evidence>
<protein>
    <submittedName>
        <fullName evidence="15">TonB-dependent receptor</fullName>
    </submittedName>
</protein>
<evidence type="ECO:0000256" key="6">
    <source>
        <dbReference type="ARBA" id="ARBA00023136"/>
    </source>
</evidence>
<dbReference type="Pfam" id="PF07715">
    <property type="entry name" value="Plug"/>
    <property type="match status" value="1"/>
</dbReference>
<evidence type="ECO:0000256" key="7">
    <source>
        <dbReference type="ARBA" id="ARBA00023237"/>
    </source>
</evidence>
<keyword evidence="7 8" id="KW-0998">Cell outer membrane</keyword>
<dbReference type="Gene3D" id="2.170.130.10">
    <property type="entry name" value="TonB-dependent receptor, plug domain"/>
    <property type="match status" value="1"/>
</dbReference>
<evidence type="ECO:0000256" key="5">
    <source>
        <dbReference type="ARBA" id="ARBA00023077"/>
    </source>
</evidence>
<dbReference type="RefSeq" id="WP_155141470.1">
    <property type="nucleotide sequence ID" value="NZ_BMGZ01000003.1"/>
</dbReference>
<evidence type="ECO:0000256" key="3">
    <source>
        <dbReference type="ARBA" id="ARBA00022452"/>
    </source>
</evidence>
<keyword evidence="15" id="KW-0675">Receptor</keyword>
<gene>
    <name evidence="15" type="ORF">FF098_013480</name>
    <name evidence="14" type="ORF">GCM10011355_30050</name>
</gene>
<dbReference type="Gene3D" id="2.40.170.20">
    <property type="entry name" value="TonB-dependent receptor, beta-barrel domain"/>
    <property type="match status" value="1"/>
</dbReference>
<evidence type="ECO:0000259" key="12">
    <source>
        <dbReference type="Pfam" id="PF00593"/>
    </source>
</evidence>
<evidence type="ECO:0000259" key="13">
    <source>
        <dbReference type="Pfam" id="PF07715"/>
    </source>
</evidence>
<sequence>MTDNFKKSILTSSAIALLAIMSVPAATAQDDDSAEADSGDTITITGSRIARDPNTIAPVPVQSVDSEDIMLSGEFSLTDVVKDIPALNSSTSTESSIDSGFAAGANVLNLRGLGSARTLVLVDGRRHVGGVGGSSAVDIGSIPAGLVERVEVLTGGASAVYGSDAVTGVVNFILKDDFEGFDINFYTGRSSKGDGQQYSVSALYGKNFADGRGNFTIGADIRTDDGLKIGDRDFTRGIDGPWTDWVNPALRFQQGDITGATPNFAQYYNYANTGLFNYGLNIPSAASFIANYEAEFGTTPTLTSEEQALIERAQNAPPRAILPGFVFSITSGNGLIIPGNPYTFAGFDPEEPIDLDGNGTPDCLDSFVGYNSVFGAASFGVVGGCWQSVGDGTYRPYDNGLVAGNFNGFGGDSVFDTDNQYLIVPEDKYTFNFTTDYELTPDHTLFLEGKYSYSEVLSNGGQPFFDLLFGAPDNPFIPDVFQDTADAYGGIAITADPSYLRQTPNKDERETMRFVAGIEGKTIFDWDYEVSAVYGKFKREGTDREALATLITDRFYAAIDAVIDPATGEAACRVDVDPSVTPPTTPFDIPVTDPGVYSFTPGAGQCVPLNIWAGRSGVTPEALDFILAEDDKTTTELEQFVFSAYVTGDSSPFFELPAGPVDFAAGVEYRDESSETTYSDLRLGILPSESPFAGQNIRDVSGNRSLLFRPALGYSNGGGQYDVYEGYVEASVPLLSGVALAEELSVGGAYRIADYSSVGTQQTWQLQANWAPVEDLRFRATFAEIVRAPNITELAQPQLGTTFRPDDPCDASRIDSYGDLASNVQANCISDLRSVGLTDADLFDSNGDYIFQDPLSAAFGGTESGNPNLLEETAKTYTLGFVFQPRFVEGLTLSADYWNFEIEEAITTPSSQNIVDACYTASSLENSFCDLFTRQDNPGSLQFGGFNSLAVQPINYAKYEVAGIDYAATYDFALGSNDFSVAVQATQNDTIDYFTDPSDLTIIDPELGEIQRPEWLGNVFASWQRGPFQLGWQTQYLGEQGLRGVEIENGMEIFGEAGFVDEIFIHDINASYRLDEMTRFYAGINNVADDEPFVTETAYPVSPRGRFIFMGVDLTF</sequence>
<keyword evidence="17" id="KW-1185">Reference proteome</keyword>
<evidence type="ECO:0000256" key="2">
    <source>
        <dbReference type="ARBA" id="ARBA00022448"/>
    </source>
</evidence>
<feature type="domain" description="TonB-dependent receptor-like beta-barrel" evidence="12">
    <location>
        <begin position="646"/>
        <end position="1087"/>
    </location>
</feature>
<dbReference type="PANTHER" id="PTHR47234:SF2">
    <property type="entry name" value="TONB-DEPENDENT RECEPTOR"/>
    <property type="match status" value="1"/>
</dbReference>
<evidence type="ECO:0000256" key="10">
    <source>
        <dbReference type="SAM" id="MobiDB-lite"/>
    </source>
</evidence>
<proteinExistence type="inferred from homology"/>
<dbReference type="SUPFAM" id="SSF56935">
    <property type="entry name" value="Porins"/>
    <property type="match status" value="2"/>
</dbReference>
<keyword evidence="4 8" id="KW-0812">Transmembrane</keyword>
<keyword evidence="11" id="KW-0732">Signal</keyword>
<feature type="chain" id="PRO_5035281201" evidence="11">
    <location>
        <begin position="29"/>
        <end position="1116"/>
    </location>
</feature>
<dbReference type="PANTHER" id="PTHR47234">
    <property type="match status" value="1"/>
</dbReference>
<evidence type="ECO:0000256" key="1">
    <source>
        <dbReference type="ARBA" id="ARBA00004571"/>
    </source>
</evidence>
<dbReference type="AlphaFoldDB" id="A0A8J3A952"/>
<dbReference type="InterPro" id="IPR000531">
    <property type="entry name" value="Beta-barrel_TonB"/>
</dbReference>
<dbReference type="InterPro" id="IPR012910">
    <property type="entry name" value="Plug_dom"/>
</dbReference>
<evidence type="ECO:0000313" key="14">
    <source>
        <dbReference type="EMBL" id="GGI00830.1"/>
    </source>
</evidence>
<feature type="region of interest" description="Disordered" evidence="10">
    <location>
        <begin position="29"/>
        <end position="49"/>
    </location>
</feature>
<evidence type="ECO:0000256" key="11">
    <source>
        <dbReference type="SAM" id="SignalP"/>
    </source>
</evidence>
<keyword evidence="3 8" id="KW-1134">Transmembrane beta strand</keyword>
<keyword evidence="2 8" id="KW-0813">Transport</keyword>
<keyword evidence="5 9" id="KW-0798">TonB box</keyword>
<reference evidence="14" key="1">
    <citation type="journal article" date="2014" name="Int. J. Syst. Evol. Microbiol.">
        <title>Complete genome sequence of Corynebacterium casei LMG S-19264T (=DSM 44701T), isolated from a smear-ripened cheese.</title>
        <authorList>
            <consortium name="US DOE Joint Genome Institute (JGI-PGF)"/>
            <person name="Walter F."/>
            <person name="Albersmeier A."/>
            <person name="Kalinowski J."/>
            <person name="Ruckert C."/>
        </authorList>
    </citation>
    <scope>NUCLEOTIDE SEQUENCE</scope>
    <source>
        <strain evidence="14">CGMCC 1.14984</strain>
    </source>
</reference>
<evidence type="ECO:0000256" key="4">
    <source>
        <dbReference type="ARBA" id="ARBA00022692"/>
    </source>
</evidence>